<reference evidence="3" key="1">
    <citation type="submission" date="2022-11" db="UniProtKB">
        <authorList>
            <consortium name="WormBaseParasite"/>
        </authorList>
    </citation>
    <scope>IDENTIFICATION</scope>
</reference>
<evidence type="ECO:0000313" key="3">
    <source>
        <dbReference type="WBParaSite" id="scf7180000421920.g7901"/>
    </source>
</evidence>
<keyword evidence="2" id="KW-1185">Reference proteome</keyword>
<protein>
    <submittedName>
        <fullName evidence="3">Uncharacterized protein</fullName>
    </submittedName>
</protein>
<dbReference type="WBParaSite" id="scf7180000421920.g7901">
    <property type="protein sequence ID" value="scf7180000421920.g7901"/>
    <property type="gene ID" value="scf7180000421920.g7901"/>
</dbReference>
<evidence type="ECO:0000313" key="2">
    <source>
        <dbReference type="Proteomes" id="UP000887560"/>
    </source>
</evidence>
<accession>A0A915NV07</accession>
<dbReference type="AlphaFoldDB" id="A0A915NV07"/>
<evidence type="ECO:0000256" key="1">
    <source>
        <dbReference type="SAM" id="MobiDB-lite"/>
    </source>
</evidence>
<feature type="region of interest" description="Disordered" evidence="1">
    <location>
        <begin position="1"/>
        <end position="90"/>
    </location>
</feature>
<organism evidence="2 3">
    <name type="scientific">Meloidogyne floridensis</name>
    <dbReference type="NCBI Taxonomy" id="298350"/>
    <lineage>
        <taxon>Eukaryota</taxon>
        <taxon>Metazoa</taxon>
        <taxon>Ecdysozoa</taxon>
        <taxon>Nematoda</taxon>
        <taxon>Chromadorea</taxon>
        <taxon>Rhabditida</taxon>
        <taxon>Tylenchina</taxon>
        <taxon>Tylenchomorpha</taxon>
        <taxon>Tylenchoidea</taxon>
        <taxon>Meloidogynidae</taxon>
        <taxon>Meloidogyninae</taxon>
        <taxon>Meloidogyne</taxon>
    </lineage>
</organism>
<feature type="compositionally biased region" description="Basic and acidic residues" evidence="1">
    <location>
        <begin position="50"/>
        <end position="90"/>
    </location>
</feature>
<feature type="compositionally biased region" description="Polar residues" evidence="1">
    <location>
        <begin position="1"/>
        <end position="22"/>
    </location>
</feature>
<sequence length="90" mass="10562">EQQLKAQEDYLQNQQNVQNPNEIQAADNEPRTLFRPTAIKITPTSQQPHENTKHLDSIIKQLENDKYNRDEETKELNKSAKGKEKLDEFK</sequence>
<proteinExistence type="predicted"/>
<name>A0A915NV07_9BILA</name>
<dbReference type="Proteomes" id="UP000887560">
    <property type="component" value="Unplaced"/>
</dbReference>